<dbReference type="Proteomes" id="UP001224775">
    <property type="component" value="Unassembled WGS sequence"/>
</dbReference>
<dbReference type="InterPro" id="IPR036770">
    <property type="entry name" value="Ankyrin_rpt-contain_sf"/>
</dbReference>
<gene>
    <name evidence="4" type="ORF">QTG54_013444</name>
</gene>
<dbReference type="InterPro" id="IPR015813">
    <property type="entry name" value="Pyrv/PenolPyrv_kinase-like_dom"/>
</dbReference>
<dbReference type="SUPFAM" id="SSF51621">
    <property type="entry name" value="Phosphoenolpyruvate/pyruvate domain"/>
    <property type="match status" value="3"/>
</dbReference>
<accession>A0AAD8XYE5</accession>
<dbReference type="Gene3D" id="1.25.40.20">
    <property type="entry name" value="Ankyrin repeat-containing domain"/>
    <property type="match status" value="5"/>
</dbReference>
<dbReference type="SUPFAM" id="SSF48403">
    <property type="entry name" value="Ankyrin repeat"/>
    <property type="match status" value="3"/>
</dbReference>
<dbReference type="CDD" id="cd00377">
    <property type="entry name" value="ICL_PEPM"/>
    <property type="match status" value="3"/>
</dbReference>
<dbReference type="GO" id="GO:0005737">
    <property type="term" value="C:cytoplasm"/>
    <property type="evidence" value="ECO:0007669"/>
    <property type="project" value="TreeGrafter"/>
</dbReference>
<dbReference type="InterPro" id="IPR040442">
    <property type="entry name" value="Pyrv_kinase-like_dom_sf"/>
</dbReference>
<evidence type="ECO:0000256" key="2">
    <source>
        <dbReference type="ARBA" id="ARBA00023043"/>
    </source>
</evidence>
<dbReference type="GO" id="GO:0051017">
    <property type="term" value="P:actin filament bundle assembly"/>
    <property type="evidence" value="ECO:0007669"/>
    <property type="project" value="TreeGrafter"/>
</dbReference>
<evidence type="ECO:0000256" key="1">
    <source>
        <dbReference type="ARBA" id="ARBA00022737"/>
    </source>
</evidence>
<name>A0AAD8XYE5_9STRA</name>
<dbReference type="InterPro" id="IPR052420">
    <property type="entry name" value="Espin/Espin-like"/>
</dbReference>
<dbReference type="SMART" id="SM00248">
    <property type="entry name" value="ANK"/>
    <property type="match status" value="18"/>
</dbReference>
<dbReference type="InterPro" id="IPR002110">
    <property type="entry name" value="Ankyrin_rpt"/>
</dbReference>
<dbReference type="Gene3D" id="3.20.20.60">
    <property type="entry name" value="Phosphoenolpyruvate-binding domains"/>
    <property type="match status" value="3"/>
</dbReference>
<keyword evidence="1" id="KW-0677">Repeat</keyword>
<protein>
    <submittedName>
        <fullName evidence="4">Isocitrate lyase/PEP mutase superfamily protein</fullName>
    </submittedName>
</protein>
<keyword evidence="4" id="KW-0456">Lyase</keyword>
<dbReference type="InterPro" id="IPR039556">
    <property type="entry name" value="ICL/PEPM"/>
</dbReference>
<dbReference type="GO" id="GO:0016829">
    <property type="term" value="F:lyase activity"/>
    <property type="evidence" value="ECO:0007669"/>
    <property type="project" value="UniProtKB-KW"/>
</dbReference>
<evidence type="ECO:0000256" key="3">
    <source>
        <dbReference type="SAM" id="MobiDB-lite"/>
    </source>
</evidence>
<evidence type="ECO:0000313" key="5">
    <source>
        <dbReference type="Proteomes" id="UP001224775"/>
    </source>
</evidence>
<feature type="region of interest" description="Disordered" evidence="3">
    <location>
        <begin position="677"/>
        <end position="696"/>
    </location>
</feature>
<dbReference type="Pfam" id="PF13714">
    <property type="entry name" value="PEP_mutase"/>
    <property type="match status" value="3"/>
</dbReference>
<organism evidence="4 5">
    <name type="scientific">Skeletonema marinoi</name>
    <dbReference type="NCBI Taxonomy" id="267567"/>
    <lineage>
        <taxon>Eukaryota</taxon>
        <taxon>Sar</taxon>
        <taxon>Stramenopiles</taxon>
        <taxon>Ochrophyta</taxon>
        <taxon>Bacillariophyta</taxon>
        <taxon>Coscinodiscophyceae</taxon>
        <taxon>Thalassiosirophycidae</taxon>
        <taxon>Thalassiosirales</taxon>
        <taxon>Skeletonemataceae</taxon>
        <taxon>Skeletonema</taxon>
        <taxon>Skeletonema marinoi-dohrnii complex</taxon>
    </lineage>
</organism>
<sequence>MPMPRPSPRSASHALYSTILQHRSSAQSPSAIPLAGIHDALSAKIFAHHCAPALFLSGFGVSASLLGIPDAGMTNLVEMEMITRNVYSAVRGLSSSTTTNQDAPPPPPPLIVDGDTGYGGASNMLRTISTLSRAGAAAISIEDQIFPKKCTIAAGSKIQIVNREEAVERVRGAIGARDLYYEQQHQQHSNELCGKGTWINEVSLDVILELLNKRPDDVMKKTHGWLPIHVACFKEQSFEVIDALITAYPDGLKVPNNYGLLPIHHACGEKGQSFEVIAALIKAYPDGLKERDNDGRLPIHLACANGQSIEVIDALMKAYPDGLEERDNDGRLPIHLACANGQSIEVIVALIKEYPDGLKVPNNKGLLLIHWACEQGQSFEVIDALIKAYPDGLKERDNDGRLPIHLWCANGQSIDVEVIDALIMAYPDGLKERDNDGRLPIHLACANGQSIEVIEAYTSIDALIMAYPDGLKERDGDGRLPIHWACAQGQSLEVIDALIDVYPDGPKVRDYSYGRLPIHLWCANGQSIDFEVIDALSKAYPDGLKERDNDGRLPIHLACANGQSIEDIDAYTSIDALIMAYPDGLKERDGDGRLPIHWACANGQSFEDIDALIKEYPDGLKVRDNDGGLPIHYACANGQSFEVIEALIDVYPDGLKERDYSGSTPFEWDYEKSRGAHFKNSSSTDGSTIMPMPRPSPRSASHALYSTILQHRSSAQSSAQSSSAIPLAGVHDALSAKIFAHHGAPALFLSGFGVSASLLGIPDAGMTNLVEMEMVTRHVYSAVRGLSSTTTNQDAPPPPPPLIVDGDTGYGGASNMLRTISTLSRAGAAAISIEDQIFPKKCTIAAGSKIQIVNRGEAVERVRGAIGARDLYYEQQHQQHSNELCGKGTWIDKVSLDVILELLNKRPDDVMKKDGYERLPIHLACANDQSFEVIHALMKAYPDGIEERDNDGWLPTHEACANWQSIEVIEALMKAYPDGLKVPTSKGQLPIHLACANGQSIEVIEALMKAYPDGLEERDNDGRLPIHLACANGQSIEVVDALIKEYPDGLKEWDGAGFLPIHLAFPTSKGQLPIHLACANGQSIEVIEALMKAYPDGLEERDNDGRLPIHLACANGQSIELVDALIKEYPDGLKEWDGAGFLPIHLAFPTSKGQLPIHLACANRQSIEVIEALMKAYPDGLRVRDGDGGLPIHLASSSTDGSTIMPMPRPHPQSASHALYSTILQHRSSAQSSSAIPLAGVHDALSAKIFAHHCAPALFLSGFGVSASLLGIPDAGMTNLVEMEMMTRNVYSAVCGLSSSTTTSPPPLIVDGDTGYGGASNMLRTISTLSRAGAAAISIEDQIFPKKCTIAAGSKIQIVNREEAVERVRGAIGARNLYYEQQHQQHSNELCGKGTWIVARTDCRMAYGFDEVIERCLRFEELGAEIIYAENLQSVEEYQQLRDRLDSRTVTMIAQVQESLSADNGGTGAGKKPLLTLQEIAELGYDLALFGVTPLQCVVGALDATAKQFLGRSTDDDDHQGVTSTTGIITPPTAMADFSDVKRVVGFDELERFESEFPCN</sequence>
<evidence type="ECO:0000313" key="4">
    <source>
        <dbReference type="EMBL" id="KAK1735738.1"/>
    </source>
</evidence>
<dbReference type="EMBL" id="JATAAI010000032">
    <property type="protein sequence ID" value="KAK1735738.1"/>
    <property type="molecule type" value="Genomic_DNA"/>
</dbReference>
<keyword evidence="5" id="KW-1185">Reference proteome</keyword>
<proteinExistence type="predicted"/>
<reference evidence="4" key="1">
    <citation type="submission" date="2023-06" db="EMBL/GenBank/DDBJ databases">
        <title>Survivors Of The Sea: Transcriptome response of Skeletonema marinoi to long-term dormancy.</title>
        <authorList>
            <person name="Pinder M.I.M."/>
            <person name="Kourtchenko O."/>
            <person name="Robertson E.K."/>
            <person name="Larsson T."/>
            <person name="Maumus F."/>
            <person name="Osuna-Cruz C.M."/>
            <person name="Vancaester E."/>
            <person name="Stenow R."/>
            <person name="Vandepoele K."/>
            <person name="Ploug H."/>
            <person name="Bruchert V."/>
            <person name="Godhe A."/>
            <person name="Topel M."/>
        </authorList>
    </citation>
    <scope>NUCLEOTIDE SEQUENCE</scope>
    <source>
        <strain evidence="4">R05AC</strain>
    </source>
</reference>
<dbReference type="Pfam" id="PF12796">
    <property type="entry name" value="Ank_2"/>
    <property type="match status" value="5"/>
</dbReference>
<dbReference type="PANTHER" id="PTHR24153">
    <property type="entry name" value="ESPIN"/>
    <property type="match status" value="1"/>
</dbReference>
<dbReference type="PANTHER" id="PTHR24153:SF8">
    <property type="entry name" value="FORKED, ISOFORM F"/>
    <property type="match status" value="1"/>
</dbReference>
<comment type="caution">
    <text evidence="4">The sequence shown here is derived from an EMBL/GenBank/DDBJ whole genome shotgun (WGS) entry which is preliminary data.</text>
</comment>
<dbReference type="GO" id="GO:0051015">
    <property type="term" value="F:actin filament binding"/>
    <property type="evidence" value="ECO:0007669"/>
    <property type="project" value="TreeGrafter"/>
</dbReference>
<keyword evidence="2" id="KW-0040">ANK repeat</keyword>